<gene>
    <name evidence="2" type="ORF">COU10_01490</name>
</gene>
<keyword evidence="1" id="KW-0472">Membrane</keyword>
<feature type="transmembrane region" description="Helical" evidence="1">
    <location>
        <begin position="70"/>
        <end position="92"/>
    </location>
</feature>
<sequence length="129" mass="14467">MDYTLLLAKLFGIYFIAIGIALLLKQKEFKATIHELADNKHITLIAGMMLFVVGGLIVFTHNIWEGNLAILVSLFGWLIFIKGIAYLVLPVSNLKKFMKAINPTLWFGWGGIISLIIGIYMTGVAFSWF</sequence>
<evidence type="ECO:0000313" key="2">
    <source>
        <dbReference type="EMBL" id="PIR88017.1"/>
    </source>
</evidence>
<keyword evidence="1" id="KW-1133">Transmembrane helix</keyword>
<accession>A0A2H0UNM0</accession>
<name>A0A2H0UNM0_9BACT</name>
<evidence type="ECO:0008006" key="4">
    <source>
        <dbReference type="Google" id="ProtNLM"/>
    </source>
</evidence>
<evidence type="ECO:0000313" key="3">
    <source>
        <dbReference type="Proteomes" id="UP000230903"/>
    </source>
</evidence>
<dbReference type="EMBL" id="PFBC01000024">
    <property type="protein sequence ID" value="PIR88017.1"/>
    <property type="molecule type" value="Genomic_DNA"/>
</dbReference>
<feature type="transmembrane region" description="Helical" evidence="1">
    <location>
        <begin position="44"/>
        <end position="64"/>
    </location>
</feature>
<dbReference type="Proteomes" id="UP000230903">
    <property type="component" value="Unassembled WGS sequence"/>
</dbReference>
<feature type="transmembrane region" description="Helical" evidence="1">
    <location>
        <begin position="104"/>
        <end position="128"/>
    </location>
</feature>
<evidence type="ECO:0000256" key="1">
    <source>
        <dbReference type="SAM" id="Phobius"/>
    </source>
</evidence>
<proteinExistence type="predicted"/>
<organism evidence="2 3">
    <name type="scientific">Candidatus Harrisonbacteria bacterium CG10_big_fil_rev_8_21_14_0_10_45_28</name>
    <dbReference type="NCBI Taxonomy" id="1974586"/>
    <lineage>
        <taxon>Bacteria</taxon>
        <taxon>Candidatus Harrisoniibacteriota</taxon>
    </lineage>
</organism>
<keyword evidence="1" id="KW-0812">Transmembrane</keyword>
<dbReference type="AlphaFoldDB" id="A0A2H0UNM0"/>
<comment type="caution">
    <text evidence="2">The sequence shown here is derived from an EMBL/GenBank/DDBJ whole genome shotgun (WGS) entry which is preliminary data.</text>
</comment>
<reference evidence="3" key="1">
    <citation type="submission" date="2017-09" db="EMBL/GenBank/DDBJ databases">
        <title>Depth-based differentiation of microbial function through sediment-hosted aquifers and enrichment of novel symbionts in the deep terrestrial subsurface.</title>
        <authorList>
            <person name="Probst A.J."/>
            <person name="Ladd B."/>
            <person name="Jarett J.K."/>
            <person name="Geller-Mcgrath D.E."/>
            <person name="Sieber C.M.K."/>
            <person name="Emerson J.B."/>
            <person name="Anantharaman K."/>
            <person name="Thomas B.C."/>
            <person name="Malmstrom R."/>
            <person name="Stieglmeier M."/>
            <person name="Klingl A."/>
            <person name="Woyke T."/>
            <person name="Ryan C.M."/>
            <person name="Banfield J.F."/>
        </authorList>
    </citation>
    <scope>NUCLEOTIDE SEQUENCE [LARGE SCALE GENOMIC DNA]</scope>
</reference>
<feature type="transmembrane region" description="Helical" evidence="1">
    <location>
        <begin position="6"/>
        <end position="24"/>
    </location>
</feature>
<protein>
    <recommendedName>
        <fullName evidence="4">Integral membrane protein (PIN domain superfamily)</fullName>
    </recommendedName>
</protein>